<sequence length="386" mass="41419">MDTGDPYASILSICSISSFQLPPGNPPPLLPPAPPPFTDIDLPLFGPIPDHLLPDYLCLNPVASTPPIATAATNNSLDSFDDSHPNNPNPAVVVVDDVDPRNNSNIINHDDSESPLPASQVPPIFICCHDDHPSHDTIPVDAAPKQHQNPTPPVCTLLLSLLKSIAVSSQHIMDSHVVIPFLLKFRNSAFVLGSESPSRALGLLRSDGDWVSHRPKDDSSSSSFLSPLTRSKAKSLDGNSDNFVSLSYHPSSSKIAETSKGSNLPTESQSSPKAHRPIINAETRDCFSCAPKRGLNLDSSSQDSSVKKSKFSSSSRNGQGCLTSGVCKNNSATPPAEVGSRKFSPDTSFSAVVLRALQMIKSMNFELNDDNEEELRLWPLEKAMGS</sequence>
<evidence type="ECO:0000313" key="2">
    <source>
        <dbReference type="EMBL" id="KAL3536661.1"/>
    </source>
</evidence>
<protein>
    <submittedName>
        <fullName evidence="2">Uncharacterized protein</fullName>
    </submittedName>
</protein>
<feature type="region of interest" description="Disordered" evidence="1">
    <location>
        <begin position="297"/>
        <end position="344"/>
    </location>
</feature>
<evidence type="ECO:0000313" key="3">
    <source>
        <dbReference type="Proteomes" id="UP001630127"/>
    </source>
</evidence>
<dbReference type="Proteomes" id="UP001630127">
    <property type="component" value="Unassembled WGS sequence"/>
</dbReference>
<dbReference type="AlphaFoldDB" id="A0ABD3AZY9"/>
<dbReference type="EMBL" id="JBJUIK010000001">
    <property type="protein sequence ID" value="KAL3536661.1"/>
    <property type="molecule type" value="Genomic_DNA"/>
</dbReference>
<feature type="region of interest" description="Disordered" evidence="1">
    <location>
        <begin position="210"/>
        <end position="235"/>
    </location>
</feature>
<feature type="compositionally biased region" description="Polar residues" evidence="1">
    <location>
        <begin position="316"/>
        <end position="333"/>
    </location>
</feature>
<reference evidence="2 3" key="1">
    <citation type="submission" date="2024-11" db="EMBL/GenBank/DDBJ databases">
        <title>A near-complete genome assembly of Cinchona calisaya.</title>
        <authorList>
            <person name="Lian D.C."/>
            <person name="Zhao X.W."/>
            <person name="Wei L."/>
        </authorList>
    </citation>
    <scope>NUCLEOTIDE SEQUENCE [LARGE SCALE GENOMIC DNA]</scope>
    <source>
        <tissue evidence="2">Nenye</tissue>
    </source>
</reference>
<accession>A0ABD3AZY9</accession>
<organism evidence="2 3">
    <name type="scientific">Cinchona calisaya</name>
    <dbReference type="NCBI Taxonomy" id="153742"/>
    <lineage>
        <taxon>Eukaryota</taxon>
        <taxon>Viridiplantae</taxon>
        <taxon>Streptophyta</taxon>
        <taxon>Embryophyta</taxon>
        <taxon>Tracheophyta</taxon>
        <taxon>Spermatophyta</taxon>
        <taxon>Magnoliopsida</taxon>
        <taxon>eudicotyledons</taxon>
        <taxon>Gunneridae</taxon>
        <taxon>Pentapetalae</taxon>
        <taxon>asterids</taxon>
        <taxon>lamiids</taxon>
        <taxon>Gentianales</taxon>
        <taxon>Rubiaceae</taxon>
        <taxon>Cinchonoideae</taxon>
        <taxon>Cinchoneae</taxon>
        <taxon>Cinchona</taxon>
    </lineage>
</organism>
<gene>
    <name evidence="2" type="ORF">ACH5RR_000027</name>
</gene>
<keyword evidence="3" id="KW-1185">Reference proteome</keyword>
<name>A0ABD3AZY9_9GENT</name>
<feature type="region of interest" description="Disordered" evidence="1">
    <location>
        <begin position="253"/>
        <end position="277"/>
    </location>
</feature>
<evidence type="ECO:0000256" key="1">
    <source>
        <dbReference type="SAM" id="MobiDB-lite"/>
    </source>
</evidence>
<feature type="compositionally biased region" description="Polar residues" evidence="1">
    <location>
        <begin position="253"/>
        <end position="272"/>
    </location>
</feature>
<proteinExistence type="predicted"/>
<feature type="compositionally biased region" description="Basic and acidic residues" evidence="1">
    <location>
        <begin position="210"/>
        <end position="219"/>
    </location>
</feature>
<comment type="caution">
    <text evidence="2">The sequence shown here is derived from an EMBL/GenBank/DDBJ whole genome shotgun (WGS) entry which is preliminary data.</text>
</comment>
<feature type="compositionally biased region" description="Low complexity" evidence="1">
    <location>
        <begin position="220"/>
        <end position="230"/>
    </location>
</feature>